<dbReference type="Gene3D" id="3.20.20.100">
    <property type="entry name" value="NADP-dependent oxidoreductase domain"/>
    <property type="match status" value="1"/>
</dbReference>
<evidence type="ECO:0000259" key="4">
    <source>
        <dbReference type="Pfam" id="PF00248"/>
    </source>
</evidence>
<feature type="domain" description="NADP-dependent oxidoreductase" evidence="4">
    <location>
        <begin position="15"/>
        <end position="264"/>
    </location>
</feature>
<reference evidence="5" key="1">
    <citation type="submission" date="2016-04" db="EMBL/GenBank/DDBJ databases">
        <authorList>
            <person name="Evans L.H."/>
            <person name="Alamgir A."/>
            <person name="Owens N."/>
            <person name="Weber N.D."/>
            <person name="Virtaneva K."/>
            <person name="Barbian K."/>
            <person name="Babar A."/>
            <person name="Rosenke K."/>
        </authorList>
    </citation>
    <scope>NUCLEOTIDE SEQUENCE</scope>
    <source>
        <strain evidence="5">86</strain>
    </source>
</reference>
<dbReference type="InterPro" id="IPR020471">
    <property type="entry name" value="AKR"/>
</dbReference>
<dbReference type="EMBL" id="FLUQ01000001">
    <property type="protein sequence ID" value="SBV99403.1"/>
    <property type="molecule type" value="Genomic_DNA"/>
</dbReference>
<evidence type="ECO:0000256" key="2">
    <source>
        <dbReference type="PIRSR" id="PIRSR000097-2"/>
    </source>
</evidence>
<dbReference type="SUPFAM" id="SSF51430">
    <property type="entry name" value="NAD(P)-linked oxidoreductase"/>
    <property type="match status" value="1"/>
</dbReference>
<dbReference type="GO" id="GO:0016491">
    <property type="term" value="F:oxidoreductase activity"/>
    <property type="evidence" value="ECO:0007669"/>
    <property type="project" value="InterPro"/>
</dbReference>
<feature type="site" description="Lowers pKa of active site Tyr" evidence="3">
    <location>
        <position position="78"/>
    </location>
</feature>
<feature type="active site" description="Proton donor" evidence="1">
    <location>
        <position position="53"/>
    </location>
</feature>
<evidence type="ECO:0000256" key="3">
    <source>
        <dbReference type="PIRSR" id="PIRSR000097-3"/>
    </source>
</evidence>
<name>A0A212JIY7_9DELT</name>
<evidence type="ECO:0000313" key="5">
    <source>
        <dbReference type="EMBL" id="SBV99403.1"/>
    </source>
</evidence>
<dbReference type="CDD" id="cd19138">
    <property type="entry name" value="AKR_YeaE"/>
    <property type="match status" value="1"/>
</dbReference>
<dbReference type="InterPro" id="IPR036812">
    <property type="entry name" value="NAD(P)_OxRdtase_dom_sf"/>
</dbReference>
<dbReference type="PANTHER" id="PTHR43638:SF3">
    <property type="entry name" value="ALDEHYDE REDUCTASE"/>
    <property type="match status" value="1"/>
</dbReference>
<dbReference type="Pfam" id="PF00248">
    <property type="entry name" value="Aldo_ket_red"/>
    <property type="match status" value="1"/>
</dbReference>
<dbReference type="PRINTS" id="PR00069">
    <property type="entry name" value="ALDKETRDTASE"/>
</dbReference>
<proteinExistence type="predicted"/>
<sequence>MRTVTLPGGTKVPALGQGTWYMGESASKRAGEITALQTGIDLGMTLIDTAEMYGSGRSEELVGEALAGRRDQVFLVSKVLPSNASRQGTKKACERSLKRLRTDVIDLYLLHWQGSYPFEDTIASMLELQREGKIRHWGVSNMDVAEMEEIVSIPKGNTCATNQILYNLSRRGVEYDLLPWCKEHSIPVMAYSPIEQSRILNDRTLVAVAKRHNATPAQAALAWVLRNPAVIAIPKAGNPAHARENAAAIDLVLTPQDLAEFDAVFRAPTRKMHLEML</sequence>
<dbReference type="InterPro" id="IPR023210">
    <property type="entry name" value="NADP_OxRdtase_dom"/>
</dbReference>
<evidence type="ECO:0000256" key="1">
    <source>
        <dbReference type="PIRSR" id="PIRSR000097-1"/>
    </source>
</evidence>
<dbReference type="PANTHER" id="PTHR43638">
    <property type="entry name" value="OXIDOREDUCTASE, ALDO/KETO REDUCTASE FAMILY PROTEIN"/>
    <property type="match status" value="1"/>
</dbReference>
<protein>
    <submittedName>
        <fullName evidence="5">Putative oxidoreductase</fullName>
    </submittedName>
</protein>
<accession>A0A212JIY7</accession>
<dbReference type="PIRSF" id="PIRSF000097">
    <property type="entry name" value="AKR"/>
    <property type="match status" value="1"/>
</dbReference>
<feature type="binding site" evidence="2">
    <location>
        <position position="111"/>
    </location>
    <ligand>
        <name>substrate</name>
    </ligand>
</feature>
<organism evidence="5">
    <name type="scientific">uncultured delta proteobacterium</name>
    <dbReference type="NCBI Taxonomy" id="34034"/>
    <lineage>
        <taxon>Bacteria</taxon>
        <taxon>Deltaproteobacteria</taxon>
        <taxon>environmental samples</taxon>
    </lineage>
</organism>
<gene>
    <name evidence="5" type="primary">yeaE</name>
    <name evidence="5" type="ORF">KL86DPRO_11583</name>
</gene>
<dbReference type="AlphaFoldDB" id="A0A212JIY7"/>